<keyword evidence="3" id="KW-0732">Signal</keyword>
<evidence type="ECO:0000313" key="9">
    <source>
        <dbReference type="Proteomes" id="UP000031443"/>
    </source>
</evidence>
<keyword evidence="5" id="KW-0379">Hydroxylation</keyword>
<dbReference type="Pfam" id="PF01391">
    <property type="entry name" value="Collagen"/>
    <property type="match status" value="1"/>
</dbReference>
<dbReference type="SUPFAM" id="SSF49842">
    <property type="entry name" value="TNF-like"/>
    <property type="match status" value="1"/>
</dbReference>
<dbReference type="PROSITE" id="PS50871">
    <property type="entry name" value="C1Q"/>
    <property type="match status" value="1"/>
</dbReference>
<evidence type="ECO:0000256" key="5">
    <source>
        <dbReference type="ARBA" id="ARBA00023278"/>
    </source>
</evidence>
<dbReference type="PANTHER" id="PTHR15427:SF20">
    <property type="entry name" value="ADIPONECTIN"/>
    <property type="match status" value="1"/>
</dbReference>
<feature type="region of interest" description="Disordered" evidence="6">
    <location>
        <begin position="153"/>
        <end position="229"/>
    </location>
</feature>
<keyword evidence="9" id="KW-1185">Reference proteome</keyword>
<feature type="compositionally biased region" description="Basic and acidic residues" evidence="6">
    <location>
        <begin position="1"/>
        <end position="37"/>
    </location>
</feature>
<comment type="subcellular location">
    <subcellularLocation>
        <location evidence="1">Secreted</location>
    </subcellularLocation>
</comment>
<dbReference type="Proteomes" id="UP000031443">
    <property type="component" value="Unassembled WGS sequence"/>
</dbReference>
<dbReference type="GO" id="GO:0005581">
    <property type="term" value="C:collagen trimer"/>
    <property type="evidence" value="ECO:0007669"/>
    <property type="project" value="UniProtKB-KW"/>
</dbReference>
<dbReference type="eggNOG" id="ENOG502QRY3">
    <property type="taxonomic scope" value="Eukaryota"/>
</dbReference>
<evidence type="ECO:0000313" key="8">
    <source>
        <dbReference type="EMBL" id="EMP31377.1"/>
    </source>
</evidence>
<dbReference type="STRING" id="8469.M7BTB6"/>
<dbReference type="InterPro" id="IPR001073">
    <property type="entry name" value="C1q_dom"/>
</dbReference>
<evidence type="ECO:0000256" key="6">
    <source>
        <dbReference type="SAM" id="MobiDB-lite"/>
    </source>
</evidence>
<dbReference type="GO" id="GO:0005576">
    <property type="term" value="C:extracellular region"/>
    <property type="evidence" value="ECO:0007669"/>
    <property type="project" value="UniProtKB-SubCell"/>
</dbReference>
<dbReference type="InterPro" id="IPR008983">
    <property type="entry name" value="Tumour_necrosis_fac-like_dom"/>
</dbReference>
<dbReference type="SMART" id="SM00110">
    <property type="entry name" value="C1Q"/>
    <property type="match status" value="1"/>
</dbReference>
<proteinExistence type="predicted"/>
<dbReference type="InterPro" id="IPR008160">
    <property type="entry name" value="Collagen"/>
</dbReference>
<reference evidence="9" key="1">
    <citation type="journal article" date="2013" name="Nat. Genet.">
        <title>The draft genomes of soft-shell turtle and green sea turtle yield insights into the development and evolution of the turtle-specific body plan.</title>
        <authorList>
            <person name="Wang Z."/>
            <person name="Pascual-Anaya J."/>
            <person name="Zadissa A."/>
            <person name="Li W."/>
            <person name="Niimura Y."/>
            <person name="Huang Z."/>
            <person name="Li C."/>
            <person name="White S."/>
            <person name="Xiong Z."/>
            <person name="Fang D."/>
            <person name="Wang B."/>
            <person name="Ming Y."/>
            <person name="Chen Y."/>
            <person name="Zheng Y."/>
            <person name="Kuraku S."/>
            <person name="Pignatelli M."/>
            <person name="Herrero J."/>
            <person name="Beal K."/>
            <person name="Nozawa M."/>
            <person name="Li Q."/>
            <person name="Wang J."/>
            <person name="Zhang H."/>
            <person name="Yu L."/>
            <person name="Shigenobu S."/>
            <person name="Wang J."/>
            <person name="Liu J."/>
            <person name="Flicek P."/>
            <person name="Searle S."/>
            <person name="Wang J."/>
            <person name="Kuratani S."/>
            <person name="Yin Y."/>
            <person name="Aken B."/>
            <person name="Zhang G."/>
            <person name="Irie N."/>
        </authorList>
    </citation>
    <scope>NUCLEOTIDE SEQUENCE [LARGE SCALE GENOMIC DNA]</scope>
</reference>
<dbReference type="InterPro" id="IPR050392">
    <property type="entry name" value="Collagen/C1q_domain"/>
</dbReference>
<evidence type="ECO:0000256" key="3">
    <source>
        <dbReference type="ARBA" id="ARBA00022729"/>
    </source>
</evidence>
<feature type="region of interest" description="Disordered" evidence="6">
    <location>
        <begin position="1"/>
        <end position="54"/>
    </location>
</feature>
<dbReference type="PRINTS" id="PR00007">
    <property type="entry name" value="COMPLEMNTC1Q"/>
</dbReference>
<dbReference type="AlphaFoldDB" id="M7BTB6"/>
<dbReference type="EMBL" id="KB545796">
    <property type="protein sequence ID" value="EMP31377.1"/>
    <property type="molecule type" value="Genomic_DNA"/>
</dbReference>
<evidence type="ECO:0000256" key="2">
    <source>
        <dbReference type="ARBA" id="ARBA00022525"/>
    </source>
</evidence>
<keyword evidence="2" id="KW-0964">Secreted</keyword>
<organism evidence="8 9">
    <name type="scientific">Chelonia mydas</name>
    <name type="common">Green sea-turtle</name>
    <name type="synonym">Chelonia agassizi</name>
    <dbReference type="NCBI Taxonomy" id="8469"/>
    <lineage>
        <taxon>Eukaryota</taxon>
        <taxon>Metazoa</taxon>
        <taxon>Chordata</taxon>
        <taxon>Craniata</taxon>
        <taxon>Vertebrata</taxon>
        <taxon>Euteleostomi</taxon>
        <taxon>Archelosauria</taxon>
        <taxon>Testudinata</taxon>
        <taxon>Testudines</taxon>
        <taxon>Cryptodira</taxon>
        <taxon>Durocryptodira</taxon>
        <taxon>Americhelydia</taxon>
        <taxon>Chelonioidea</taxon>
        <taxon>Cheloniidae</taxon>
        <taxon>Chelonia</taxon>
    </lineage>
</organism>
<feature type="compositionally biased region" description="Basic and acidic residues" evidence="6">
    <location>
        <begin position="185"/>
        <end position="198"/>
    </location>
</feature>
<dbReference type="FunFam" id="2.60.120.40:FF:000001">
    <property type="entry name" value="Complement C1q B chain"/>
    <property type="match status" value="1"/>
</dbReference>
<evidence type="ECO:0000256" key="1">
    <source>
        <dbReference type="ARBA" id="ARBA00004613"/>
    </source>
</evidence>
<name>M7BTB6_CHEMY</name>
<dbReference type="Gene3D" id="2.60.120.40">
    <property type="match status" value="1"/>
</dbReference>
<dbReference type="Pfam" id="PF00386">
    <property type="entry name" value="C1q"/>
    <property type="match status" value="1"/>
</dbReference>
<gene>
    <name evidence="8" type="ORF">UY3_11506</name>
</gene>
<evidence type="ECO:0000256" key="4">
    <source>
        <dbReference type="ARBA" id="ARBA00023119"/>
    </source>
</evidence>
<sequence length="378" mass="41875">MRELKDHEKQGKHEQEEKERESQEKEKQRQHELELARLRSSGAPAAVSEGGPKTARSFDKCFLAQRKEGEDMDSCLTAFENACEMHRVDPADRLQFLTPLLDPEAVEVYSRMTGAEAGDCELFKQALLQFTMKLVPNLLLCLLLVVKLYHTETADDEEPQPPKGPCANWMGGAPGYPGHNGLPGRDGKDGKDGQKGENGEPGEPGPKGDTGEGGAPGTEGPRGFPGIPGMKGEKGEGAYIYQSAFSVGLTSRAPVPNIPIRFTKIFYNEQNHYDETTGKFHCSLPGLYYFAYHLTVYITDVKVSLYKKDKAVLFTYDQFQKNNVDQASGSVLLHLSAGEEVWLQVYGEEEKENNGVYADNINDSTFTGFLLYPDVDLH</sequence>
<accession>M7BTB6</accession>
<evidence type="ECO:0000259" key="7">
    <source>
        <dbReference type="PROSITE" id="PS50871"/>
    </source>
</evidence>
<protein>
    <submittedName>
        <fullName evidence="8">Adiponectin</fullName>
    </submittedName>
</protein>
<keyword evidence="4" id="KW-0176">Collagen</keyword>
<dbReference type="PANTHER" id="PTHR15427">
    <property type="entry name" value="EMILIN ELASTIN MICROFIBRIL INTERFACE-LOCATED PROTEIN ELASTIN MICROFIBRIL INTERFACER"/>
    <property type="match status" value="1"/>
</dbReference>
<feature type="domain" description="C1q" evidence="7">
    <location>
        <begin position="238"/>
        <end position="377"/>
    </location>
</feature>